<dbReference type="InterPro" id="IPR003787">
    <property type="entry name" value="Sulphur_relay_DsrE/F-like"/>
</dbReference>
<keyword evidence="2" id="KW-1185">Reference proteome</keyword>
<accession>A0A086XS77</accession>
<dbReference type="Gene3D" id="3.40.1260.10">
    <property type="entry name" value="DsrEFH-like"/>
    <property type="match status" value="1"/>
</dbReference>
<dbReference type="STRING" id="1105367.CG50_07730"/>
<dbReference type="SUPFAM" id="SSF75169">
    <property type="entry name" value="DsrEFH-like"/>
    <property type="match status" value="1"/>
</dbReference>
<evidence type="ECO:0000313" key="1">
    <source>
        <dbReference type="EMBL" id="KFI24877.1"/>
    </source>
</evidence>
<dbReference type="InterPro" id="IPR027396">
    <property type="entry name" value="DsrEFH-like"/>
</dbReference>
<dbReference type="EMBL" id="JFZB01000033">
    <property type="protein sequence ID" value="KFI24877.1"/>
    <property type="molecule type" value="Genomic_DNA"/>
</dbReference>
<dbReference type="eggNOG" id="COG1553">
    <property type="taxonomic scope" value="Bacteria"/>
</dbReference>
<sequence>MQTADFVATIFDNATSSPGKVTVGLTMALNALKMGHSAVILLMVDGVELAVPGAMAAIDIGAPFRPAADLLADFLAAGGRIAVCSACLVHHGMSADQVVPGYEIINAPDVVAALMAAKGTLQLS</sequence>
<gene>
    <name evidence="1" type="ORF">CG50_07730</name>
</gene>
<name>A0A086XS77_9RHOB</name>
<dbReference type="RefSeq" id="WP_036639247.1">
    <property type="nucleotide sequence ID" value="NZ_JFZB01000033.1"/>
</dbReference>
<dbReference type="Pfam" id="PF02635">
    <property type="entry name" value="DsrE"/>
    <property type="match status" value="1"/>
</dbReference>
<dbReference type="OrthoDB" id="274802at2"/>
<dbReference type="AlphaFoldDB" id="A0A086XS77"/>
<proteinExistence type="predicted"/>
<protein>
    <submittedName>
        <fullName evidence="1">Sulfur reduction protein DsrE</fullName>
    </submittedName>
</protein>
<comment type="caution">
    <text evidence="1">The sequence shown here is derived from an EMBL/GenBank/DDBJ whole genome shotgun (WGS) entry which is preliminary data.</text>
</comment>
<dbReference type="Proteomes" id="UP000028824">
    <property type="component" value="Unassembled WGS sequence"/>
</dbReference>
<reference evidence="1 2" key="1">
    <citation type="submission" date="2014-03" db="EMBL/GenBank/DDBJ databases">
        <title>Genome of Paenirhodobacter enshiensis DW2-9.</title>
        <authorList>
            <person name="Wang D."/>
            <person name="Wang G."/>
        </authorList>
    </citation>
    <scope>NUCLEOTIDE SEQUENCE [LARGE SCALE GENOMIC DNA]</scope>
    <source>
        <strain evidence="1 2">DW2-9</strain>
    </source>
</reference>
<evidence type="ECO:0000313" key="2">
    <source>
        <dbReference type="Proteomes" id="UP000028824"/>
    </source>
</evidence>
<organism evidence="1 2">
    <name type="scientific">Paenirhodobacter enshiensis</name>
    <dbReference type="NCBI Taxonomy" id="1105367"/>
    <lineage>
        <taxon>Bacteria</taxon>
        <taxon>Pseudomonadati</taxon>
        <taxon>Pseudomonadota</taxon>
        <taxon>Alphaproteobacteria</taxon>
        <taxon>Rhodobacterales</taxon>
        <taxon>Rhodobacter group</taxon>
        <taxon>Paenirhodobacter</taxon>
    </lineage>
</organism>